<reference evidence="1 2" key="1">
    <citation type="submission" date="2018-05" db="EMBL/GenBank/DDBJ databases">
        <title>Genomic Encyclopedia of Archaeal and Bacterial Type Strains, Phase II (KMG-II): from individual species to whole genera.</title>
        <authorList>
            <person name="Goeker M."/>
        </authorList>
    </citation>
    <scope>NUCLEOTIDE SEQUENCE [LARGE SCALE GENOMIC DNA]</scope>
    <source>
        <strain evidence="1 2">DSM 45184</strain>
    </source>
</reference>
<evidence type="ECO:0008006" key="3">
    <source>
        <dbReference type="Google" id="ProtNLM"/>
    </source>
</evidence>
<comment type="caution">
    <text evidence="1">The sequence shown here is derived from an EMBL/GenBank/DDBJ whole genome shotgun (WGS) entry which is preliminary data.</text>
</comment>
<protein>
    <recommendedName>
        <fullName evidence="3">Guanylate cyclase domain-containing protein</fullName>
    </recommendedName>
</protein>
<name>A0A316F9H8_9ACTN</name>
<proteinExistence type="predicted"/>
<organism evidence="1 2">
    <name type="scientific">Actinoplanes xinjiangensis</name>
    <dbReference type="NCBI Taxonomy" id="512350"/>
    <lineage>
        <taxon>Bacteria</taxon>
        <taxon>Bacillati</taxon>
        <taxon>Actinomycetota</taxon>
        <taxon>Actinomycetes</taxon>
        <taxon>Micromonosporales</taxon>
        <taxon>Micromonosporaceae</taxon>
        <taxon>Actinoplanes</taxon>
    </lineage>
</organism>
<sequence length="255" mass="27681">MPPLQDPHRRIVVAADMESYSKRNNVLQYRAQSAFRQIMDDAASVVGLRRVDWQIQQGGDGELAILPASASERAVAGRLAPVADQLLREYNQGLAPEARVRLRLAVHQGLVHLEGANGFPGDAVIDTCRLVDSPQVKRALRDFPDANVALVVSDSLYRDVIEHYRDLRPDQFARVRAEIPEKNFSAAAWIYVPGENAAHAGSEFPPEVGDSSTPEAVTGAPTVVPPAPVGQTFSGVVTHAPAQFGNHNTMRNSHG</sequence>
<dbReference type="EMBL" id="QGGR01000014">
    <property type="protein sequence ID" value="PWK42679.1"/>
    <property type="molecule type" value="Genomic_DNA"/>
</dbReference>
<gene>
    <name evidence="1" type="ORF">BC793_114123</name>
</gene>
<keyword evidence="2" id="KW-1185">Reference proteome</keyword>
<accession>A0A316F9H8</accession>
<evidence type="ECO:0000313" key="2">
    <source>
        <dbReference type="Proteomes" id="UP000245697"/>
    </source>
</evidence>
<dbReference type="AlphaFoldDB" id="A0A316F9H8"/>
<evidence type="ECO:0000313" key="1">
    <source>
        <dbReference type="EMBL" id="PWK42679.1"/>
    </source>
</evidence>
<dbReference type="Proteomes" id="UP000245697">
    <property type="component" value="Unassembled WGS sequence"/>
</dbReference>